<dbReference type="InterPro" id="IPR009000">
    <property type="entry name" value="Transl_B-barrel_sf"/>
</dbReference>
<evidence type="ECO:0000313" key="4">
    <source>
        <dbReference type="EMBL" id="NDV31242.1"/>
    </source>
</evidence>
<feature type="domain" description="Tr-type G" evidence="3">
    <location>
        <begin position="2"/>
        <end position="168"/>
    </location>
</feature>
<sequence>MVLIGPPGVGKSFLAGRLMWTLGGVDNRSMERYQREAEDLRFPREHGFAFFFDRTAPEHRAGHTIQPQHPYILMTAKMRYGIMCPSGNLRYMKSFCRAVGKADLLLLVVSVTTFENDIKVIQDQLNICHSLSLSVQIIVGITHCDKITEKIKLDESIKDISATLLKMIEPYFSLLGFFYTDINGANYMSLSPQLNSPNTLLELMDRVPSERYKNELSFTSDSQFLCPVDFSYKIGGIGTVVCGKVISGQLNVLKRPVVKVEGIADPVSIFTMESHHESIHTTEPYLYIGLNLKRVVATQFKTGMIISDTLCEPTSWITSKIKAQNGFTIRKGSTFSFHTAIGSSICQVDRISADPNVYKDSHLQKDGVATLHCKFLKPIYLFPYSKVPYLGSFVIASGAKLHATGTVEFAANQSSFECLYEFWPKFHNYLQAGCSQSILGILCVLKRLQAQGKVDVPQEPTKKIMQHLIAHWFLALQKSKQLQPKN</sequence>
<reference evidence="4" key="1">
    <citation type="journal article" date="2020" name="J. Eukaryot. Microbiol.">
        <title>De novo Sequencing, Assembly and Annotation of the Transcriptome for the Free-Living Testate Amoeba Arcella intermedia.</title>
        <authorList>
            <person name="Ribeiro G.M."/>
            <person name="Porfirio-Sousa A.L."/>
            <person name="Maurer-Alcala X.X."/>
            <person name="Katz L.A."/>
            <person name="Lahr D.J.G."/>
        </authorList>
    </citation>
    <scope>NUCLEOTIDE SEQUENCE</scope>
</reference>
<keyword evidence="1" id="KW-0547">Nucleotide-binding</keyword>
<dbReference type="PANTHER" id="PTHR23115">
    <property type="entry name" value="TRANSLATION FACTOR"/>
    <property type="match status" value="1"/>
</dbReference>
<dbReference type="EMBL" id="GIBP01002273">
    <property type="protein sequence ID" value="NDV31242.1"/>
    <property type="molecule type" value="Transcribed_RNA"/>
</dbReference>
<dbReference type="GO" id="GO:0003924">
    <property type="term" value="F:GTPase activity"/>
    <property type="evidence" value="ECO:0007669"/>
    <property type="project" value="InterPro"/>
</dbReference>
<dbReference type="GO" id="GO:0005525">
    <property type="term" value="F:GTP binding"/>
    <property type="evidence" value="ECO:0007669"/>
    <property type="project" value="UniProtKB-KW"/>
</dbReference>
<dbReference type="AlphaFoldDB" id="A0A6B2L2N2"/>
<dbReference type="SUPFAM" id="SSF50447">
    <property type="entry name" value="Translation proteins"/>
    <property type="match status" value="1"/>
</dbReference>
<dbReference type="Gene3D" id="3.40.50.300">
    <property type="entry name" value="P-loop containing nucleotide triphosphate hydrolases"/>
    <property type="match status" value="1"/>
</dbReference>
<dbReference type="SUPFAM" id="SSF52540">
    <property type="entry name" value="P-loop containing nucleoside triphosphate hydrolases"/>
    <property type="match status" value="1"/>
</dbReference>
<evidence type="ECO:0000256" key="1">
    <source>
        <dbReference type="ARBA" id="ARBA00022741"/>
    </source>
</evidence>
<dbReference type="InterPro" id="IPR000795">
    <property type="entry name" value="T_Tr_GTP-bd_dom"/>
</dbReference>
<name>A0A6B2L2N2_9EUKA</name>
<keyword evidence="2" id="KW-0342">GTP-binding</keyword>
<evidence type="ECO:0000256" key="2">
    <source>
        <dbReference type="ARBA" id="ARBA00023134"/>
    </source>
</evidence>
<dbReference type="InterPro" id="IPR050100">
    <property type="entry name" value="TRAFAC_GTPase_members"/>
</dbReference>
<dbReference type="Gene3D" id="2.40.30.10">
    <property type="entry name" value="Translation factors"/>
    <property type="match status" value="1"/>
</dbReference>
<accession>A0A6B2L2N2</accession>
<dbReference type="Pfam" id="PF00009">
    <property type="entry name" value="GTP_EFTU"/>
    <property type="match status" value="1"/>
</dbReference>
<protein>
    <recommendedName>
        <fullName evidence="3">Tr-type G domain-containing protein</fullName>
    </recommendedName>
</protein>
<evidence type="ECO:0000259" key="3">
    <source>
        <dbReference type="Pfam" id="PF00009"/>
    </source>
</evidence>
<dbReference type="InterPro" id="IPR027417">
    <property type="entry name" value="P-loop_NTPase"/>
</dbReference>
<proteinExistence type="predicted"/>
<organism evidence="4">
    <name type="scientific">Arcella intermedia</name>
    <dbReference type="NCBI Taxonomy" id="1963864"/>
    <lineage>
        <taxon>Eukaryota</taxon>
        <taxon>Amoebozoa</taxon>
        <taxon>Tubulinea</taxon>
        <taxon>Elardia</taxon>
        <taxon>Arcellinida</taxon>
        <taxon>Sphaerothecina</taxon>
        <taxon>Arcellidae</taxon>
        <taxon>Arcella</taxon>
    </lineage>
</organism>